<keyword evidence="1" id="KW-0472">Membrane</keyword>
<accession>A0A061RWV7</accession>
<dbReference type="EMBL" id="GBEZ01010539">
    <property type="protein sequence ID" value="JAC75145.1"/>
    <property type="molecule type" value="Transcribed_RNA"/>
</dbReference>
<sequence>MTECIFFLLADALFVREEAGQLRKYNAKRSSLLCHWLLRYAYSDKFCLLRILAAGGFHATPCILGVSLLTPSSACLPDTVSAEFHRAKFAIVTSMSTMLQQMMLFSALLHGTVLFLLSYTLVASRILRILSQAYVLGASPSWKRQFFCALGVLGAAAVLVGEVTVLKRPLPPLRSCLALVAWTAAKALESAWESLKRMAGGIEQAAGPRIGPRLAQIVDGEEALTAGSALMYRTMVPALPALALGFAGLEGNELIEHELSVPAVTAILVSVGCFLCAAISGLLLQLHLAPRLKSGLEGLAGLVAIVFDIAAVDTRFSLVCVLGALISCVASSLEGILT</sequence>
<evidence type="ECO:0000313" key="2">
    <source>
        <dbReference type="EMBL" id="JAC75145.1"/>
    </source>
</evidence>
<gene>
    <name evidence="2" type="ORF">TSPGSL018_23935</name>
</gene>
<keyword evidence="1" id="KW-0812">Transmembrane</keyword>
<feature type="transmembrane region" description="Helical" evidence="1">
    <location>
        <begin position="102"/>
        <end position="122"/>
    </location>
</feature>
<name>A0A061RWV7_9CHLO</name>
<dbReference type="AlphaFoldDB" id="A0A061RWV7"/>
<evidence type="ECO:0000256" key="1">
    <source>
        <dbReference type="SAM" id="Phobius"/>
    </source>
</evidence>
<organism evidence="2">
    <name type="scientific">Tetraselmis sp. GSL018</name>
    <dbReference type="NCBI Taxonomy" id="582737"/>
    <lineage>
        <taxon>Eukaryota</taxon>
        <taxon>Viridiplantae</taxon>
        <taxon>Chlorophyta</taxon>
        <taxon>core chlorophytes</taxon>
        <taxon>Chlorodendrophyceae</taxon>
        <taxon>Chlorodendrales</taxon>
        <taxon>Chlorodendraceae</taxon>
        <taxon>Tetraselmis</taxon>
    </lineage>
</organism>
<feature type="transmembrane region" description="Helical" evidence="1">
    <location>
        <begin position="146"/>
        <end position="166"/>
    </location>
</feature>
<protein>
    <submittedName>
        <fullName evidence="2">Uncharacterized protein</fullName>
    </submittedName>
</protein>
<keyword evidence="1" id="KW-1133">Transmembrane helix</keyword>
<feature type="transmembrane region" description="Helical" evidence="1">
    <location>
        <begin position="261"/>
        <end position="284"/>
    </location>
</feature>
<proteinExistence type="predicted"/>
<reference evidence="2" key="1">
    <citation type="submission" date="2014-05" db="EMBL/GenBank/DDBJ databases">
        <title>The transcriptome of the halophilic microalga Tetraselmis sp. GSL018 isolated from the Great Salt Lake, Utah.</title>
        <authorList>
            <person name="Jinkerson R.E."/>
            <person name="D'Adamo S."/>
            <person name="Posewitz M.C."/>
        </authorList>
    </citation>
    <scope>NUCLEOTIDE SEQUENCE</scope>
    <source>
        <strain evidence="2">GSL018</strain>
    </source>
</reference>